<evidence type="ECO:0000256" key="2">
    <source>
        <dbReference type="ARBA" id="ARBA00001913"/>
    </source>
</evidence>
<proteinExistence type="predicted"/>
<accession>A0A2J6PP18</accession>
<evidence type="ECO:0000259" key="18">
    <source>
        <dbReference type="PROSITE" id="PS51695"/>
    </source>
</evidence>
<dbReference type="GO" id="GO:0046872">
    <property type="term" value="F:metal ion binding"/>
    <property type="evidence" value="ECO:0007669"/>
    <property type="project" value="UniProtKB-KW"/>
</dbReference>
<keyword evidence="11 16" id="KW-0720">Serine protease</keyword>
<feature type="active site" description="Charge relay system" evidence="16">
    <location>
        <position position="499"/>
    </location>
</feature>
<dbReference type="InterPro" id="IPR030400">
    <property type="entry name" value="Sedolisin_dom"/>
</dbReference>
<dbReference type="Proteomes" id="UP000235672">
    <property type="component" value="Unassembled WGS sequence"/>
</dbReference>
<comment type="caution">
    <text evidence="16">Lacks conserved residue(s) required for the propagation of feature annotation.</text>
</comment>
<dbReference type="InterPro" id="IPR050819">
    <property type="entry name" value="Tripeptidyl-peptidase_I"/>
</dbReference>
<keyword evidence="20" id="KW-1185">Reference proteome</keyword>
<dbReference type="EC" id="3.4.14.10" evidence="5"/>
<dbReference type="GO" id="GO:0005576">
    <property type="term" value="C:extracellular region"/>
    <property type="evidence" value="ECO:0007669"/>
    <property type="project" value="UniProtKB-SubCell"/>
</dbReference>
<feature type="active site" description="Charge relay system" evidence="16">
    <location>
        <position position="292"/>
    </location>
</feature>
<dbReference type="SUPFAM" id="SSF52743">
    <property type="entry name" value="Subtilisin-like"/>
    <property type="match status" value="1"/>
</dbReference>
<dbReference type="PROSITE" id="PS51695">
    <property type="entry name" value="SEDOLISIN"/>
    <property type="match status" value="1"/>
</dbReference>
<evidence type="ECO:0000256" key="14">
    <source>
        <dbReference type="ARBA" id="ARBA00023145"/>
    </source>
</evidence>
<keyword evidence="6" id="KW-0964">Secreted</keyword>
<evidence type="ECO:0000256" key="12">
    <source>
        <dbReference type="ARBA" id="ARBA00022837"/>
    </source>
</evidence>
<comment type="cofactor">
    <cofactor evidence="2">
        <name>Ca(2+)</name>
        <dbReference type="ChEBI" id="CHEBI:29108"/>
    </cofactor>
</comment>
<keyword evidence="9 17" id="KW-0732">Signal</keyword>
<dbReference type="InterPro" id="IPR000209">
    <property type="entry name" value="Peptidase_S8/S53_dom"/>
</dbReference>
<comment type="subcellular location">
    <subcellularLocation>
        <location evidence="4">Secreted</location>
        <location evidence="4">Extracellular space</location>
    </subcellularLocation>
</comment>
<dbReference type="InterPro" id="IPR036852">
    <property type="entry name" value="Peptidase_S8/S53_dom_sf"/>
</dbReference>
<dbReference type="CDD" id="cd11377">
    <property type="entry name" value="Pro-peptidase_S53"/>
    <property type="match status" value="1"/>
</dbReference>
<evidence type="ECO:0000256" key="16">
    <source>
        <dbReference type="PROSITE-ProRule" id="PRU01032"/>
    </source>
</evidence>
<comment type="catalytic activity">
    <reaction evidence="1">
        <text>Release of an N-terminal tripeptide from a polypeptide.</text>
        <dbReference type="EC" id="3.4.14.10"/>
    </reaction>
</comment>
<gene>
    <name evidence="19" type="ORF">NA56DRAFT_649854</name>
</gene>
<dbReference type="OrthoDB" id="409122at2759"/>
<name>A0A2J6PP18_9HELO</name>
<dbReference type="EMBL" id="KZ613510">
    <property type="protein sequence ID" value="PMD15774.1"/>
    <property type="molecule type" value="Genomic_DNA"/>
</dbReference>
<dbReference type="PANTHER" id="PTHR14218">
    <property type="entry name" value="PROTEASE S8 TRIPEPTIDYL PEPTIDASE I CLN2"/>
    <property type="match status" value="1"/>
</dbReference>
<dbReference type="SUPFAM" id="SSF54897">
    <property type="entry name" value="Protease propeptides/inhibitors"/>
    <property type="match status" value="1"/>
</dbReference>
<evidence type="ECO:0000256" key="5">
    <source>
        <dbReference type="ARBA" id="ARBA00012462"/>
    </source>
</evidence>
<dbReference type="Gene3D" id="3.40.50.200">
    <property type="entry name" value="Peptidase S8/S53 domain"/>
    <property type="match status" value="1"/>
</dbReference>
<evidence type="ECO:0000256" key="15">
    <source>
        <dbReference type="ARBA" id="ARBA00023180"/>
    </source>
</evidence>
<feature type="domain" description="Peptidase S53" evidence="18">
    <location>
        <begin position="213"/>
        <end position="588"/>
    </location>
</feature>
<evidence type="ECO:0000256" key="10">
    <source>
        <dbReference type="ARBA" id="ARBA00022801"/>
    </source>
</evidence>
<dbReference type="CDD" id="cd04056">
    <property type="entry name" value="Peptidases_S53"/>
    <property type="match status" value="1"/>
</dbReference>
<dbReference type="PANTHER" id="PTHR14218:SF10">
    <property type="entry name" value="PEPTIDASE S53 DOMAIN-CONTAINING PROTEIN"/>
    <property type="match status" value="1"/>
</dbReference>
<dbReference type="GO" id="GO:0008240">
    <property type="term" value="F:tripeptidyl-peptidase activity"/>
    <property type="evidence" value="ECO:0007669"/>
    <property type="project" value="UniProtKB-EC"/>
</dbReference>
<evidence type="ECO:0000313" key="19">
    <source>
        <dbReference type="EMBL" id="PMD15774.1"/>
    </source>
</evidence>
<dbReference type="GO" id="GO:0004252">
    <property type="term" value="F:serine-type endopeptidase activity"/>
    <property type="evidence" value="ECO:0007669"/>
    <property type="project" value="UniProtKB-UniRule"/>
</dbReference>
<dbReference type="Pfam" id="PF09286">
    <property type="entry name" value="Pro-kuma_activ"/>
    <property type="match status" value="1"/>
</dbReference>
<protein>
    <recommendedName>
        <fullName evidence="5">tripeptidyl-peptidase II</fullName>
        <ecNumber evidence="5">3.4.14.10</ecNumber>
    </recommendedName>
</protein>
<dbReference type="STRING" id="1745343.A0A2J6PP18"/>
<evidence type="ECO:0000256" key="8">
    <source>
        <dbReference type="ARBA" id="ARBA00022723"/>
    </source>
</evidence>
<keyword evidence="10 16" id="KW-0378">Hydrolase</keyword>
<keyword evidence="15" id="KW-0325">Glycoprotein</keyword>
<dbReference type="SMART" id="SM00944">
    <property type="entry name" value="Pro-kuma_activ"/>
    <property type="match status" value="1"/>
</dbReference>
<keyword evidence="13" id="KW-0843">Virulence</keyword>
<evidence type="ECO:0000256" key="13">
    <source>
        <dbReference type="ARBA" id="ARBA00023026"/>
    </source>
</evidence>
<keyword evidence="14" id="KW-0865">Zymogen</keyword>
<organism evidence="19 20">
    <name type="scientific">Hyaloscypha hepaticicola</name>
    <dbReference type="NCBI Taxonomy" id="2082293"/>
    <lineage>
        <taxon>Eukaryota</taxon>
        <taxon>Fungi</taxon>
        <taxon>Dikarya</taxon>
        <taxon>Ascomycota</taxon>
        <taxon>Pezizomycotina</taxon>
        <taxon>Leotiomycetes</taxon>
        <taxon>Helotiales</taxon>
        <taxon>Hyaloscyphaceae</taxon>
        <taxon>Hyaloscypha</taxon>
    </lineage>
</organism>
<evidence type="ECO:0000256" key="1">
    <source>
        <dbReference type="ARBA" id="ARBA00001910"/>
    </source>
</evidence>
<dbReference type="GO" id="GO:0006508">
    <property type="term" value="P:proteolysis"/>
    <property type="evidence" value="ECO:0007669"/>
    <property type="project" value="UniProtKB-KW"/>
</dbReference>
<evidence type="ECO:0000256" key="7">
    <source>
        <dbReference type="ARBA" id="ARBA00022670"/>
    </source>
</evidence>
<reference evidence="19 20" key="1">
    <citation type="submission" date="2016-05" db="EMBL/GenBank/DDBJ databases">
        <title>A degradative enzymes factory behind the ericoid mycorrhizal symbiosis.</title>
        <authorList>
            <consortium name="DOE Joint Genome Institute"/>
            <person name="Martino E."/>
            <person name="Morin E."/>
            <person name="Grelet G."/>
            <person name="Kuo A."/>
            <person name="Kohler A."/>
            <person name="Daghino S."/>
            <person name="Barry K."/>
            <person name="Choi C."/>
            <person name="Cichocki N."/>
            <person name="Clum A."/>
            <person name="Copeland A."/>
            <person name="Hainaut M."/>
            <person name="Haridas S."/>
            <person name="Labutti K."/>
            <person name="Lindquist E."/>
            <person name="Lipzen A."/>
            <person name="Khouja H.-R."/>
            <person name="Murat C."/>
            <person name="Ohm R."/>
            <person name="Olson A."/>
            <person name="Spatafora J."/>
            <person name="Veneault-Fourrey C."/>
            <person name="Henrissat B."/>
            <person name="Grigoriev I."/>
            <person name="Martin F."/>
            <person name="Perotto S."/>
        </authorList>
    </citation>
    <scope>NUCLEOTIDE SEQUENCE [LARGE SCALE GENOMIC DNA]</scope>
    <source>
        <strain evidence="19 20">UAMH 7357</strain>
    </source>
</reference>
<sequence length="590" mass="63481">MKIAFISLLVGTTVAADLGSYRVFEQLSEAPAPWTLQTGGQVDEDQRLKLRIHVKNQNIESFHQKVYDVSTPDHPEYGRHLSRVELRDMLAPSQQSYDMVQEWLEETGLSAKATIENDWIIIDGTIGDAAKLLDAEYQLFENKVTGKMTARTLAYSLPASLHAHIDMIAPTIKFGSTSTMRSTLVKNYPAPAVVQSSSGNVHDGLDVVACNSSITPDCLKALYKFNHFRASRRNGNAFILAGFLEEYAQHDDLAQFLGTYAPHANSSDFSTILINNGSNLQQNVSGTQQTGEANLDIQYGLSLSYPTPTIYTSTGGRPPETTPNEVDNEPYLEFLTYLLKLDSIPQTISISYGDSEWTVPPSYAATVCNLFAQVAARGTSVMVSSGDSGSGGNCSALNATQLLYTPAFPASCPFVTTVGATVQVAPEVAVDFSGGGFSNYFPRPAYQDAAVNTYLNKYANTSNNQYFNVTGRAYPDVSAQGVNYHTIEQGSDVPESGTSASCPTFASVVALLNSDRISNGLPPFGLLNPWLYSKAADAGALTDIVLGGSAGCNSQIPDAGFPATVDWDPVTGLGTPDFKKLRFVSTGIES</sequence>
<keyword evidence="8" id="KW-0479">Metal-binding</keyword>
<keyword evidence="12" id="KW-0106">Calcium</keyword>
<evidence type="ECO:0000256" key="9">
    <source>
        <dbReference type="ARBA" id="ARBA00022729"/>
    </source>
</evidence>
<evidence type="ECO:0000313" key="20">
    <source>
        <dbReference type="Proteomes" id="UP000235672"/>
    </source>
</evidence>
<feature type="signal peptide" evidence="17">
    <location>
        <begin position="1"/>
        <end position="15"/>
    </location>
</feature>
<evidence type="ECO:0000256" key="17">
    <source>
        <dbReference type="SAM" id="SignalP"/>
    </source>
</evidence>
<evidence type="ECO:0000256" key="6">
    <source>
        <dbReference type="ARBA" id="ARBA00022525"/>
    </source>
</evidence>
<dbReference type="FunFam" id="3.40.50.200:FF:000015">
    <property type="entry name" value="Tripeptidyl peptidase A"/>
    <property type="match status" value="1"/>
</dbReference>
<feature type="chain" id="PRO_5014438244" description="tripeptidyl-peptidase II" evidence="17">
    <location>
        <begin position="16"/>
        <end position="590"/>
    </location>
</feature>
<evidence type="ECO:0000256" key="11">
    <source>
        <dbReference type="ARBA" id="ARBA00022825"/>
    </source>
</evidence>
<evidence type="ECO:0000256" key="4">
    <source>
        <dbReference type="ARBA" id="ARBA00004239"/>
    </source>
</evidence>
<evidence type="ECO:0000256" key="3">
    <source>
        <dbReference type="ARBA" id="ARBA00002451"/>
    </source>
</evidence>
<keyword evidence="7 16" id="KW-0645">Protease</keyword>
<dbReference type="Pfam" id="PF00082">
    <property type="entry name" value="Peptidase_S8"/>
    <property type="match status" value="1"/>
</dbReference>
<dbReference type="AlphaFoldDB" id="A0A2J6PP18"/>
<comment type="function">
    <text evidence="3">Secreted tripeptidyl-peptidase which degrades proteins at acidic pHs and is involved in virulence.</text>
</comment>
<dbReference type="InterPro" id="IPR015366">
    <property type="entry name" value="S53_propep"/>
</dbReference>
<feature type="active site" description="Charge relay system" evidence="16">
    <location>
        <position position="296"/>
    </location>
</feature>